<accession>A0A3N4LYT3</accession>
<evidence type="ECO:0000256" key="3">
    <source>
        <dbReference type="SAM" id="MobiDB-lite"/>
    </source>
</evidence>
<dbReference type="PANTHER" id="PTHR13299">
    <property type="entry name" value="PEROXISOMAL MEMBRANE PROTEIN PEX16"/>
    <property type="match status" value="1"/>
</dbReference>
<keyword evidence="2" id="KW-0576">Peroxisome</keyword>
<evidence type="ECO:0000256" key="2">
    <source>
        <dbReference type="RuleBase" id="RU365003"/>
    </source>
</evidence>
<evidence type="ECO:0000313" key="5">
    <source>
        <dbReference type="Proteomes" id="UP000267821"/>
    </source>
</evidence>
<dbReference type="InterPro" id="IPR013919">
    <property type="entry name" value="Pex16"/>
</dbReference>
<feature type="region of interest" description="Disordered" evidence="3">
    <location>
        <begin position="166"/>
        <end position="222"/>
    </location>
</feature>
<evidence type="ECO:0000256" key="1">
    <source>
        <dbReference type="ARBA" id="ARBA00009505"/>
    </source>
</evidence>
<keyword evidence="5" id="KW-1185">Reference proteome</keyword>
<dbReference type="AlphaFoldDB" id="A0A3N4LYT3"/>
<dbReference type="STRING" id="1051890.A0A3N4LYT3"/>
<feature type="compositionally biased region" description="Low complexity" evidence="3">
    <location>
        <begin position="176"/>
        <end position="207"/>
    </location>
</feature>
<dbReference type="PANTHER" id="PTHR13299:SF0">
    <property type="entry name" value="PEROXISOMAL MEMBRANE PROTEIN PEX16"/>
    <property type="match status" value="1"/>
</dbReference>
<dbReference type="GO" id="GO:0005778">
    <property type="term" value="C:peroxisomal membrane"/>
    <property type="evidence" value="ECO:0007669"/>
    <property type="project" value="UniProtKB-SubCell"/>
</dbReference>
<organism evidence="4 5">
    <name type="scientific">Terfezia boudieri ATCC MYA-4762</name>
    <dbReference type="NCBI Taxonomy" id="1051890"/>
    <lineage>
        <taxon>Eukaryota</taxon>
        <taxon>Fungi</taxon>
        <taxon>Dikarya</taxon>
        <taxon>Ascomycota</taxon>
        <taxon>Pezizomycotina</taxon>
        <taxon>Pezizomycetes</taxon>
        <taxon>Pezizales</taxon>
        <taxon>Pezizaceae</taxon>
        <taxon>Terfezia</taxon>
    </lineage>
</organism>
<dbReference type="Proteomes" id="UP000267821">
    <property type="component" value="Unassembled WGS sequence"/>
</dbReference>
<dbReference type="OrthoDB" id="2021143at2759"/>
<dbReference type="GO" id="GO:0007031">
    <property type="term" value="P:peroxisome organization"/>
    <property type="evidence" value="ECO:0007669"/>
    <property type="project" value="UniProtKB-KW"/>
</dbReference>
<dbReference type="Pfam" id="PF08610">
    <property type="entry name" value="Pex16"/>
    <property type="match status" value="1"/>
</dbReference>
<dbReference type="EMBL" id="ML121535">
    <property type="protein sequence ID" value="RPB26292.1"/>
    <property type="molecule type" value="Genomic_DNA"/>
</dbReference>
<name>A0A3N4LYT3_9PEZI</name>
<keyword evidence="2" id="KW-0962">Peroxisome biogenesis</keyword>
<gene>
    <name evidence="4" type="ORF">L211DRAFT_707026</name>
</gene>
<comment type="subcellular location">
    <subcellularLocation>
        <location evidence="2">Peroxisome membrane</location>
    </subcellularLocation>
</comment>
<proteinExistence type="inferred from homology"/>
<protein>
    <recommendedName>
        <fullName evidence="2">Peroxisomal membrane protein PEX16</fullName>
    </recommendedName>
</protein>
<reference evidence="4 5" key="1">
    <citation type="journal article" date="2018" name="Nat. Ecol. Evol.">
        <title>Pezizomycetes genomes reveal the molecular basis of ectomycorrhizal truffle lifestyle.</title>
        <authorList>
            <person name="Murat C."/>
            <person name="Payen T."/>
            <person name="Noel B."/>
            <person name="Kuo A."/>
            <person name="Morin E."/>
            <person name="Chen J."/>
            <person name="Kohler A."/>
            <person name="Krizsan K."/>
            <person name="Balestrini R."/>
            <person name="Da Silva C."/>
            <person name="Montanini B."/>
            <person name="Hainaut M."/>
            <person name="Levati E."/>
            <person name="Barry K.W."/>
            <person name="Belfiori B."/>
            <person name="Cichocki N."/>
            <person name="Clum A."/>
            <person name="Dockter R.B."/>
            <person name="Fauchery L."/>
            <person name="Guy J."/>
            <person name="Iotti M."/>
            <person name="Le Tacon F."/>
            <person name="Lindquist E.A."/>
            <person name="Lipzen A."/>
            <person name="Malagnac F."/>
            <person name="Mello A."/>
            <person name="Molinier V."/>
            <person name="Miyauchi S."/>
            <person name="Poulain J."/>
            <person name="Riccioni C."/>
            <person name="Rubini A."/>
            <person name="Sitrit Y."/>
            <person name="Splivallo R."/>
            <person name="Traeger S."/>
            <person name="Wang M."/>
            <person name="Zifcakova L."/>
            <person name="Wipf D."/>
            <person name="Zambonelli A."/>
            <person name="Paolocci F."/>
            <person name="Nowrousian M."/>
            <person name="Ottonello S."/>
            <person name="Baldrian P."/>
            <person name="Spatafora J.W."/>
            <person name="Henrissat B."/>
            <person name="Nagy L.G."/>
            <person name="Aury J.M."/>
            <person name="Wincker P."/>
            <person name="Grigoriev I.V."/>
            <person name="Bonfante P."/>
            <person name="Martin F.M."/>
        </authorList>
    </citation>
    <scope>NUCLEOTIDE SEQUENCE [LARGE SCALE GENOMIC DNA]</scope>
    <source>
        <strain evidence="4 5">ATCC MYA-4762</strain>
    </source>
</reference>
<comment type="similarity">
    <text evidence="1 2">Belongs to the peroxin-16 family.</text>
</comment>
<dbReference type="InParanoid" id="A0A3N4LYT3"/>
<sequence>MHYGEAAPTSGSRRGVGSYLNIYGDFITKNAHAVSQIESALRSLTYIVPARFKDVELASESLHSGIQLLSLYHDSLLGHAISPPAGPGAKPTPHNRYTKFWTQKSPMYKRLALIITMIQYTELLWEMTARRRGEKIRWNVVIFLEGIKALCRLCLLKLTNGRPLLTPPLPEREIDPTSMTTESSPSSMSQLGSHSGYTSGSEYGSSPCPSPPPEPWKMPRTGLSLPSLPSSTNISQYLLSKVLTAEDIKPPIQLLHRVRGIGYVAEVLHILRPVIYAAAMRRWAHDKKSWRPWLLGLSLEYAARTLAKRDLAENVPGGLKGLTALEREELKRRAVAMGWWGMRGAFYENVTGPWLRSLVARLEGKPVIGLMAGLMEDYQYLWDNYYFSTATL</sequence>
<evidence type="ECO:0000313" key="4">
    <source>
        <dbReference type="EMBL" id="RPB26292.1"/>
    </source>
</evidence>